<gene>
    <name evidence="1" type="ORF">CMV_013499</name>
</gene>
<reference evidence="1" key="1">
    <citation type="submission" date="2020-03" db="EMBL/GenBank/DDBJ databases">
        <title>Castanea mollissima Vanexum genome sequencing.</title>
        <authorList>
            <person name="Staton M."/>
        </authorList>
    </citation>
    <scope>NUCLEOTIDE SEQUENCE</scope>
    <source>
        <tissue evidence="1">Leaf</tissue>
    </source>
</reference>
<proteinExistence type="predicted"/>
<protein>
    <submittedName>
        <fullName evidence="1">Uncharacterized protein</fullName>
    </submittedName>
</protein>
<evidence type="ECO:0000313" key="1">
    <source>
        <dbReference type="EMBL" id="KAF3961929.1"/>
    </source>
</evidence>
<keyword evidence="2" id="KW-1185">Reference proteome</keyword>
<sequence>MADILLSALVSSMGTRKSARRTPVPTFFTGTRYMELYKYYVLSGKWIAGLVFTTEESLQGASETEILVHIKVDYQELGVANDSALSFRF</sequence>
<dbReference type="Proteomes" id="UP000737018">
    <property type="component" value="Unassembled WGS sequence"/>
</dbReference>
<name>A0A8J4R806_9ROSI</name>
<dbReference type="EMBL" id="JRKL02001810">
    <property type="protein sequence ID" value="KAF3961929.1"/>
    <property type="molecule type" value="Genomic_DNA"/>
</dbReference>
<dbReference type="AlphaFoldDB" id="A0A8J4R806"/>
<organism evidence="1 2">
    <name type="scientific">Castanea mollissima</name>
    <name type="common">Chinese chestnut</name>
    <dbReference type="NCBI Taxonomy" id="60419"/>
    <lineage>
        <taxon>Eukaryota</taxon>
        <taxon>Viridiplantae</taxon>
        <taxon>Streptophyta</taxon>
        <taxon>Embryophyta</taxon>
        <taxon>Tracheophyta</taxon>
        <taxon>Spermatophyta</taxon>
        <taxon>Magnoliopsida</taxon>
        <taxon>eudicotyledons</taxon>
        <taxon>Gunneridae</taxon>
        <taxon>Pentapetalae</taxon>
        <taxon>rosids</taxon>
        <taxon>fabids</taxon>
        <taxon>Fagales</taxon>
        <taxon>Fagaceae</taxon>
        <taxon>Castanea</taxon>
    </lineage>
</organism>
<comment type="caution">
    <text evidence="1">The sequence shown here is derived from an EMBL/GenBank/DDBJ whole genome shotgun (WGS) entry which is preliminary data.</text>
</comment>
<evidence type="ECO:0000313" key="2">
    <source>
        <dbReference type="Proteomes" id="UP000737018"/>
    </source>
</evidence>
<accession>A0A8J4R806</accession>